<dbReference type="AlphaFoldDB" id="A0A7X1C8F2"/>
<dbReference type="Gene3D" id="3.20.80.10">
    <property type="entry name" value="Regulatory factor, effector binding domain"/>
    <property type="match status" value="1"/>
</dbReference>
<evidence type="ECO:0000313" key="5">
    <source>
        <dbReference type="Proteomes" id="UP000587800"/>
    </source>
</evidence>
<dbReference type="Pfam" id="PF14526">
    <property type="entry name" value="Cass2"/>
    <property type="match status" value="1"/>
</dbReference>
<organism evidence="2 4">
    <name type="scientific">Listeria immobilis</name>
    <dbReference type="NCBI Taxonomy" id="2713502"/>
    <lineage>
        <taxon>Bacteria</taxon>
        <taxon>Bacillati</taxon>
        <taxon>Bacillota</taxon>
        <taxon>Bacilli</taxon>
        <taxon>Bacillales</taxon>
        <taxon>Listeriaceae</taxon>
        <taxon>Listeria</taxon>
    </lineage>
</organism>
<dbReference type="InterPro" id="IPR011256">
    <property type="entry name" value="Reg_factor_effector_dom_sf"/>
</dbReference>
<evidence type="ECO:0000313" key="2">
    <source>
        <dbReference type="EMBL" id="MBC1488207.1"/>
    </source>
</evidence>
<dbReference type="InterPro" id="IPR029441">
    <property type="entry name" value="Cass2"/>
</dbReference>
<dbReference type="Proteomes" id="UP000587800">
    <property type="component" value="Unassembled WGS sequence"/>
</dbReference>
<dbReference type="PANTHER" id="PTHR36444:SF2">
    <property type="entry name" value="TRANSCRIPTIONAL REGULATOR PROTEIN YOBU-RELATED"/>
    <property type="match status" value="1"/>
</dbReference>
<sequence>MNLPENKIIYGKKIRTNNADFAPIARLWGEVMVEQPAGDIFAVYSNYASDYMGDYDLLVGTTDWEQEITSIIEAGEYLVFPVDTTNPKGVEQAWREIWSRDSELARTYNTDFEWYHKNGKIEVYIAI</sequence>
<dbReference type="InterPro" id="IPR053182">
    <property type="entry name" value="YobU-like_regulator"/>
</dbReference>
<accession>A0A7X1C8F2</accession>
<dbReference type="Proteomes" id="UP000561617">
    <property type="component" value="Unassembled WGS sequence"/>
</dbReference>
<gene>
    <name evidence="2" type="ORF">HCJ38_04160</name>
    <name evidence="3" type="ORF">HCJ59_07850</name>
</gene>
<protein>
    <submittedName>
        <fullName evidence="2">AraC family transcriptional regulator</fullName>
    </submittedName>
</protein>
<keyword evidence="5" id="KW-1185">Reference proteome</keyword>
<dbReference type="SUPFAM" id="SSF55136">
    <property type="entry name" value="Probable bacterial effector-binding domain"/>
    <property type="match status" value="1"/>
</dbReference>
<evidence type="ECO:0000259" key="1">
    <source>
        <dbReference type="Pfam" id="PF14526"/>
    </source>
</evidence>
<evidence type="ECO:0000313" key="4">
    <source>
        <dbReference type="Proteomes" id="UP000561617"/>
    </source>
</evidence>
<evidence type="ECO:0000313" key="3">
    <source>
        <dbReference type="EMBL" id="MBC1509802.1"/>
    </source>
</evidence>
<proteinExistence type="predicted"/>
<name>A0A7X1C8F2_9LIST</name>
<dbReference type="RefSeq" id="WP_185345573.1">
    <property type="nucleotide sequence ID" value="NZ_JAASTU010000005.1"/>
</dbReference>
<dbReference type="EMBL" id="JAASTW010000004">
    <property type="protein sequence ID" value="MBC1488207.1"/>
    <property type="molecule type" value="Genomic_DNA"/>
</dbReference>
<comment type="caution">
    <text evidence="2">The sequence shown here is derived from an EMBL/GenBank/DDBJ whole genome shotgun (WGS) entry which is preliminary data.</text>
</comment>
<dbReference type="PANTHER" id="PTHR36444">
    <property type="entry name" value="TRANSCRIPTIONAL REGULATOR PROTEIN YOBU-RELATED"/>
    <property type="match status" value="1"/>
</dbReference>
<reference evidence="4 5" key="1">
    <citation type="submission" date="2020-03" db="EMBL/GenBank/DDBJ databases">
        <title>Soil Listeria distribution.</title>
        <authorList>
            <person name="Liao J."/>
            <person name="Wiedmann M."/>
        </authorList>
    </citation>
    <scope>NUCLEOTIDE SEQUENCE [LARGE SCALE GENOMIC DNA]</scope>
    <source>
        <strain evidence="3 5">FSL L7-1515</strain>
        <strain evidence="2 4">FSL L7-1554</strain>
    </source>
</reference>
<dbReference type="EMBL" id="JAASUB010000008">
    <property type="protein sequence ID" value="MBC1509802.1"/>
    <property type="molecule type" value="Genomic_DNA"/>
</dbReference>
<feature type="domain" description="Integron-associated effector binding protein" evidence="1">
    <location>
        <begin position="22"/>
        <end position="127"/>
    </location>
</feature>